<feature type="domain" description="Electron transfer flavoprotein alpha/beta-subunit N-terminal" evidence="9">
    <location>
        <begin position="23"/>
        <end position="212"/>
    </location>
</feature>
<evidence type="ECO:0000256" key="8">
    <source>
        <dbReference type="ARBA" id="ARBA00049933"/>
    </source>
</evidence>
<dbReference type="InterPro" id="IPR012255">
    <property type="entry name" value="ETF_b"/>
</dbReference>
<dbReference type="InterPro" id="IPR014730">
    <property type="entry name" value="ETF_a/b_N"/>
</dbReference>
<evidence type="ECO:0000256" key="6">
    <source>
        <dbReference type="ARBA" id="ARBA00025649"/>
    </source>
</evidence>
<dbReference type="Gene3D" id="3.40.50.620">
    <property type="entry name" value="HUPs"/>
    <property type="match status" value="1"/>
</dbReference>
<keyword evidence="4" id="KW-0813">Transport</keyword>
<name>A0A330LJZ9_9GAMM</name>
<dbReference type="InterPro" id="IPR033948">
    <property type="entry name" value="ETF_beta_N"/>
</dbReference>
<evidence type="ECO:0000313" key="11">
    <source>
        <dbReference type="Proteomes" id="UP000250163"/>
    </source>
</evidence>
<reference evidence="11" key="1">
    <citation type="submission" date="2018-05" db="EMBL/GenBank/DDBJ databases">
        <authorList>
            <person name="Cea G.-C."/>
            <person name="William W."/>
        </authorList>
    </citation>
    <scope>NUCLEOTIDE SEQUENCE [LARGE SCALE GENOMIC DNA]</scope>
    <source>
        <strain evidence="11">DB21MT 5</strain>
    </source>
</reference>
<dbReference type="FunFam" id="3.40.50.620:FF:000011">
    <property type="entry name" value="Electron transfer flavoprotein subunit beta"/>
    <property type="match status" value="1"/>
</dbReference>
<comment type="subunit">
    <text evidence="2">Heterodimer of an alpha and a beta subunit.</text>
</comment>
<dbReference type="OrthoDB" id="9781325at2"/>
<comment type="function">
    <text evidence="6">The electron transfer flavoprotein serves as a specific electron acceptor for other dehydrogenases. It transfers the electrons to the main respiratory chain via ETF-ubiquinone oxidoreductase (ETF dehydrogenase).</text>
</comment>
<evidence type="ECO:0000256" key="2">
    <source>
        <dbReference type="ARBA" id="ARBA00011355"/>
    </source>
</evidence>
<dbReference type="GO" id="GO:0009055">
    <property type="term" value="F:electron transfer activity"/>
    <property type="evidence" value="ECO:0007669"/>
    <property type="project" value="InterPro"/>
</dbReference>
<sequence>MKILVAVKRVVDHKVNIRVKPDETGIETANVKMVINPFCEIAIEQAVRFKEQGSADEVVLVCIGPKEAEAQLRAGLALGADRAILIRTEEEVQSLDVAKLLHKVVQQQLPDLVLLGKQAIDTDNNQTGQMLAALTDMPQGTFASDIVFTVPNKVKVTREVDGGLVTLALHLPAVITVDLRLNTPRYASLPNIMKAKRKIITMISPDSLGVSLSPRLTTLKVESPPVRQAGVKVADVADLVDKLQLQAKVI</sequence>
<dbReference type="KEGG" id="mya:MORIYA_0471"/>
<dbReference type="GO" id="GO:0046395">
    <property type="term" value="P:carboxylic acid catabolic process"/>
    <property type="evidence" value="ECO:0007669"/>
    <property type="project" value="UniProtKB-ARBA"/>
</dbReference>
<evidence type="ECO:0000256" key="5">
    <source>
        <dbReference type="ARBA" id="ARBA00022982"/>
    </source>
</evidence>
<proteinExistence type="inferred from homology"/>
<keyword evidence="11" id="KW-1185">Reference proteome</keyword>
<dbReference type="PIRSF" id="PIRSF000090">
    <property type="entry name" value="Beta-ETF"/>
    <property type="match status" value="1"/>
</dbReference>
<evidence type="ECO:0000259" key="9">
    <source>
        <dbReference type="SMART" id="SM00893"/>
    </source>
</evidence>
<evidence type="ECO:0000313" key="10">
    <source>
        <dbReference type="EMBL" id="SQD76949.1"/>
    </source>
</evidence>
<dbReference type="InterPro" id="IPR014729">
    <property type="entry name" value="Rossmann-like_a/b/a_fold"/>
</dbReference>
<accession>A0A330LJZ9</accession>
<evidence type="ECO:0000256" key="4">
    <source>
        <dbReference type="ARBA" id="ARBA00022448"/>
    </source>
</evidence>
<dbReference type="Proteomes" id="UP000250163">
    <property type="component" value="Chromosome MORIYA"/>
</dbReference>
<gene>
    <name evidence="10" type="primary">etfB</name>
    <name evidence="10" type="ORF">MORIYA_0471</name>
</gene>
<comment type="cofactor">
    <cofactor evidence="8">
        <name>AMP</name>
        <dbReference type="ChEBI" id="CHEBI:456215"/>
    </cofactor>
</comment>
<dbReference type="EMBL" id="LS483250">
    <property type="protein sequence ID" value="SQD76949.1"/>
    <property type="molecule type" value="Genomic_DNA"/>
</dbReference>
<keyword evidence="5" id="KW-0249">Electron transport</keyword>
<dbReference type="AlphaFoldDB" id="A0A330LJZ9"/>
<organism evidence="10 11">
    <name type="scientific">Moritella yayanosii</name>
    <dbReference type="NCBI Taxonomy" id="69539"/>
    <lineage>
        <taxon>Bacteria</taxon>
        <taxon>Pseudomonadati</taxon>
        <taxon>Pseudomonadota</taxon>
        <taxon>Gammaproteobacteria</taxon>
        <taxon>Alteromonadales</taxon>
        <taxon>Moritellaceae</taxon>
        <taxon>Moritella</taxon>
    </lineage>
</organism>
<dbReference type="RefSeq" id="WP_112712349.1">
    <property type="nucleotide sequence ID" value="NZ_LS483250.1"/>
</dbReference>
<dbReference type="SMART" id="SM00893">
    <property type="entry name" value="ETF"/>
    <property type="match status" value="1"/>
</dbReference>
<dbReference type="PANTHER" id="PTHR21294">
    <property type="entry name" value="ELECTRON TRANSFER FLAVOPROTEIN BETA-SUBUNIT"/>
    <property type="match status" value="1"/>
</dbReference>
<dbReference type="SUPFAM" id="SSF52402">
    <property type="entry name" value="Adenine nucleotide alpha hydrolases-like"/>
    <property type="match status" value="1"/>
</dbReference>
<dbReference type="Pfam" id="PF01012">
    <property type="entry name" value="ETF"/>
    <property type="match status" value="1"/>
</dbReference>
<dbReference type="CDD" id="cd01714">
    <property type="entry name" value="ETF_beta"/>
    <property type="match status" value="1"/>
</dbReference>
<dbReference type="PANTHER" id="PTHR21294:SF8">
    <property type="entry name" value="ELECTRON TRANSFER FLAVOPROTEIN SUBUNIT BETA"/>
    <property type="match status" value="1"/>
</dbReference>
<evidence type="ECO:0000256" key="1">
    <source>
        <dbReference type="ARBA" id="ARBA00007557"/>
    </source>
</evidence>
<evidence type="ECO:0000256" key="7">
    <source>
        <dbReference type="ARBA" id="ARBA00042002"/>
    </source>
</evidence>
<comment type="similarity">
    <text evidence="1">Belongs to the ETF beta-subunit/FixA family.</text>
</comment>
<evidence type="ECO:0000256" key="3">
    <source>
        <dbReference type="ARBA" id="ARBA00016797"/>
    </source>
</evidence>
<protein>
    <recommendedName>
        <fullName evidence="3">Electron transfer flavoprotein subunit beta</fullName>
    </recommendedName>
    <alternativeName>
        <fullName evidence="7">Electron transfer flavoprotein small subunit</fullName>
    </alternativeName>
</protein>